<name>A0A977WM89_9RHAB</name>
<evidence type="ECO:0000313" key="2">
    <source>
        <dbReference type="EMBL" id="UXL90868.1"/>
    </source>
</evidence>
<protein>
    <submittedName>
        <fullName evidence="2">Phosphoprotein</fullName>
    </submittedName>
</protein>
<dbReference type="EMBL" id="OP313011">
    <property type="protein sequence ID" value="UXL90868.1"/>
    <property type="molecule type" value="Viral_cRNA"/>
</dbReference>
<feature type="compositionally biased region" description="Polar residues" evidence="1">
    <location>
        <begin position="174"/>
        <end position="189"/>
    </location>
</feature>
<proteinExistence type="predicted"/>
<sequence>MSSRFRSKWVEFDQDALRDLDTAARSAAQAEEVEDTLIHVPVGPGLATLHEASKKSEEEDESDEDLTGESDQEARHSDEEDSPTDSNHGFVRESILSEEDTDDDGGSVIMFNLLQVTPGDTCASAFEKLSSFLVQHGVIRNYKIENGFLKIKKRSDTATPQSAIGHINLPLPRFQQSSTDSSPNEGPSTSKKKPVRTPSEEKRKSKESVPTPKDKPQVPIGPSTTVLDTTLNISHTFQTLTGRSVKLTVRDYCKNCPPSTRATKVIWFKHLKTKHNIGIIKTIV</sequence>
<evidence type="ECO:0000256" key="1">
    <source>
        <dbReference type="SAM" id="MobiDB-lite"/>
    </source>
</evidence>
<feature type="compositionally biased region" description="Acidic residues" evidence="1">
    <location>
        <begin position="58"/>
        <end position="71"/>
    </location>
</feature>
<gene>
    <name evidence="2" type="primary">P</name>
</gene>
<accession>A0A977WM89</accession>
<feature type="region of interest" description="Disordered" evidence="1">
    <location>
        <begin position="25"/>
        <end position="90"/>
    </location>
</feature>
<organism evidence="2">
    <name type="scientific">Alxa tick rhabdovirus</name>
    <dbReference type="NCBI Taxonomy" id="2977131"/>
    <lineage>
        <taxon>Viruses</taxon>
        <taxon>Riboviria</taxon>
        <taxon>Orthornavirae</taxon>
        <taxon>Negarnaviricota</taxon>
        <taxon>Haploviricotina</taxon>
        <taxon>Monjiviricetes</taxon>
        <taxon>Mononegavirales</taxon>
        <taxon>Rhabdoviridae</taxon>
        <taxon>Alpharhabdovirinae</taxon>
        <taxon>Lostrhavirus</taxon>
        <taxon>Lostrhavirus alxa</taxon>
    </lineage>
</organism>
<feature type="region of interest" description="Disordered" evidence="1">
    <location>
        <begin position="160"/>
        <end position="225"/>
    </location>
</feature>
<reference evidence="2" key="1">
    <citation type="submission" date="2022-08" db="EMBL/GenBank/DDBJ databases">
        <title>Metatranscriptomics reveals the diversity of tick virome in northwest China.</title>
        <authorList>
            <person name="Kong Y."/>
            <person name="Li Y."/>
            <person name="Zhang G."/>
            <person name="Jiang L."/>
            <person name="Wang P."/>
            <person name="Zhang S."/>
            <person name="Zheng X."/>
        </authorList>
    </citation>
    <scope>NUCLEOTIDE SEQUENCE</scope>
    <source>
        <strain evidence="2">ZQ16-17</strain>
    </source>
</reference>
<feature type="compositionally biased region" description="Basic and acidic residues" evidence="1">
    <location>
        <begin position="198"/>
        <end position="216"/>
    </location>
</feature>